<dbReference type="Gene3D" id="1.20.1260.10">
    <property type="match status" value="2"/>
</dbReference>
<organism evidence="1 2">
    <name type="scientific">Bacillus benzoevorans</name>
    <dbReference type="NCBI Taxonomy" id="1456"/>
    <lineage>
        <taxon>Bacteria</taxon>
        <taxon>Bacillati</taxon>
        <taxon>Bacillota</taxon>
        <taxon>Bacilli</taxon>
        <taxon>Bacillales</taxon>
        <taxon>Bacillaceae</taxon>
        <taxon>Bacillus</taxon>
    </lineage>
</organism>
<dbReference type="EMBL" id="JACHGK010000028">
    <property type="protein sequence ID" value="MBB6447772.1"/>
    <property type="molecule type" value="Genomic_DNA"/>
</dbReference>
<dbReference type="Pfam" id="PF11553">
    <property type="entry name" value="DUF3231"/>
    <property type="match status" value="2"/>
</dbReference>
<comment type="caution">
    <text evidence="1">The sequence shown here is derived from an EMBL/GenBank/DDBJ whole genome shotgun (WGS) entry which is preliminary data.</text>
</comment>
<dbReference type="InterPro" id="IPR012347">
    <property type="entry name" value="Ferritin-like"/>
</dbReference>
<protein>
    <recommendedName>
        <fullName evidence="3">DUF3231 family protein</fullName>
    </recommendedName>
</protein>
<gene>
    <name evidence="1" type="ORF">HNR53_004481</name>
</gene>
<keyword evidence="2" id="KW-1185">Reference proteome</keyword>
<dbReference type="RefSeq" id="WP_343065373.1">
    <property type="nucleotide sequence ID" value="NZ_JACHGK010000028.1"/>
</dbReference>
<accession>A0A7X0HVR4</accession>
<evidence type="ECO:0000313" key="2">
    <source>
        <dbReference type="Proteomes" id="UP000531594"/>
    </source>
</evidence>
<proteinExistence type="predicted"/>
<sequence length="337" mass="38353">MEKNNRRLTSAEITNLITQFEQETMSVCVGKYVLATVKDAQIHSLYQRSLEISEKHLKKMKELFKTEKFPVPHGLTEEDVNLEAPPLFTDSFWLEYLYSLIHIGLSGYSLSLSISVRRDIRDYYYQCNLEAMDLYNKITDLLLEKGNFEPPPYFAVPKKVEYIKGLGYTLNVLGKKRPLNVAEAGNVYVNLTMTRLAKGLCLGFHQVVRSQEVKEFLEEVIKVINKNYGIFSKVLTENNLQSPSLLDTQVTKSTIPPFSDRLMMLKTGFLLGASLSYYGTALVASLRVDLISHCEAAILRGLKLMPSWGSIAIRNQWIEKLPEADDRADIPLDRKEG</sequence>
<reference evidence="1 2" key="1">
    <citation type="submission" date="2020-08" db="EMBL/GenBank/DDBJ databases">
        <title>Genomic Encyclopedia of Type Strains, Phase IV (KMG-IV): sequencing the most valuable type-strain genomes for metagenomic binning, comparative biology and taxonomic classification.</title>
        <authorList>
            <person name="Goeker M."/>
        </authorList>
    </citation>
    <scope>NUCLEOTIDE SEQUENCE [LARGE SCALE GENOMIC DNA]</scope>
    <source>
        <strain evidence="1 2">DSM 5391</strain>
    </source>
</reference>
<dbReference type="AlphaFoldDB" id="A0A7X0HVR4"/>
<evidence type="ECO:0000313" key="1">
    <source>
        <dbReference type="EMBL" id="MBB6447772.1"/>
    </source>
</evidence>
<name>A0A7X0HVR4_9BACI</name>
<evidence type="ECO:0008006" key="3">
    <source>
        <dbReference type="Google" id="ProtNLM"/>
    </source>
</evidence>
<dbReference type="Proteomes" id="UP000531594">
    <property type="component" value="Unassembled WGS sequence"/>
</dbReference>
<dbReference type="InterPro" id="IPR021617">
    <property type="entry name" value="DUF3231"/>
</dbReference>